<evidence type="ECO:0000256" key="1">
    <source>
        <dbReference type="ARBA" id="ARBA00022737"/>
    </source>
</evidence>
<feature type="region of interest" description="Disordered" evidence="3">
    <location>
        <begin position="1"/>
        <end position="43"/>
    </location>
</feature>
<keyword evidence="5" id="KW-1185">Reference proteome</keyword>
<evidence type="ECO:0000313" key="5">
    <source>
        <dbReference type="Proteomes" id="UP000319894"/>
    </source>
</evidence>
<dbReference type="AlphaFoldDB" id="A0A554N7C5"/>
<comment type="caution">
    <text evidence="4">The sequence shown here is derived from an EMBL/GenBank/DDBJ whole genome shotgun (WGS) entry which is preliminary data.</text>
</comment>
<keyword evidence="2" id="KW-0802">TPR repeat</keyword>
<dbReference type="Pfam" id="PF13181">
    <property type="entry name" value="TPR_8"/>
    <property type="match status" value="2"/>
</dbReference>
<dbReference type="Gene3D" id="1.25.40.10">
    <property type="entry name" value="Tetratricopeptide repeat domain"/>
    <property type="match status" value="2"/>
</dbReference>
<dbReference type="InParanoid" id="A0A554N7C5"/>
<protein>
    <recommendedName>
        <fullName evidence="6">Tetratricopeptide repeat protein</fullName>
    </recommendedName>
</protein>
<dbReference type="InterPro" id="IPR019734">
    <property type="entry name" value="TPR_rpt"/>
</dbReference>
<dbReference type="RefSeq" id="WP_144262489.1">
    <property type="nucleotide sequence ID" value="NZ_QMDX01000008.1"/>
</dbReference>
<dbReference type="InterPro" id="IPR011990">
    <property type="entry name" value="TPR-like_helical_dom_sf"/>
</dbReference>
<evidence type="ECO:0008006" key="6">
    <source>
        <dbReference type="Google" id="ProtNLM"/>
    </source>
</evidence>
<gene>
    <name evidence="4" type="ORF">DP107_12460</name>
</gene>
<dbReference type="Proteomes" id="UP000319894">
    <property type="component" value="Unassembled WGS sequence"/>
</dbReference>
<dbReference type="PANTHER" id="PTHR44858:SF1">
    <property type="entry name" value="UDP-N-ACETYLGLUCOSAMINE--PEPTIDE N-ACETYLGLUCOSAMINYLTRANSFERASE SPINDLY-RELATED"/>
    <property type="match status" value="1"/>
</dbReference>
<sequence length="388" mass="40694">MDDEGGNRRNGADPETYRLGPDGTPVDAGTDGPERSEPETAVEYREAGRRALAGDEYGTARERFDRALELATAAGDDELAAGALLDRGNARLERVGGDAGDPRPAPDAGTTRAAIEDAIADYTAAIERAPSGRAYFNRGLARARLGDREASTTDLERAAERGEGQPFLVRGNAYAEAGADEAARDDFTRAIERTDAARAYSNRGNANRRLGDVAAAREDYAAALDRATELPDGGRRVLVELAGVDDRAATHRVRAAFLAVTGRDLWRGVSLADAALPDADSGTPTWSDAAALVVAGEALREAAGYGRDAAVEADVSALRSGLAAADLPMPTAALVRATAGDDTEADPFETIGALETPDDLAGAVADRDDRALRAAAVAEFGRQLRLYR</sequence>
<dbReference type="PANTHER" id="PTHR44858">
    <property type="entry name" value="TETRATRICOPEPTIDE REPEAT PROTEIN 6"/>
    <property type="match status" value="1"/>
</dbReference>
<feature type="compositionally biased region" description="Basic and acidic residues" evidence="3">
    <location>
        <begin position="32"/>
        <end position="43"/>
    </location>
</feature>
<dbReference type="EMBL" id="QMDX01000008">
    <property type="protein sequence ID" value="TSD13303.1"/>
    <property type="molecule type" value="Genomic_DNA"/>
</dbReference>
<dbReference type="SUPFAM" id="SSF48452">
    <property type="entry name" value="TPR-like"/>
    <property type="match status" value="1"/>
</dbReference>
<evidence type="ECO:0000313" key="4">
    <source>
        <dbReference type="EMBL" id="TSD13303.1"/>
    </source>
</evidence>
<accession>A0A554N7C5</accession>
<name>A0A554N7C5_9EURY</name>
<proteinExistence type="predicted"/>
<evidence type="ECO:0000256" key="3">
    <source>
        <dbReference type="SAM" id="MobiDB-lite"/>
    </source>
</evidence>
<feature type="compositionally biased region" description="Basic and acidic residues" evidence="3">
    <location>
        <begin position="1"/>
        <end position="16"/>
    </location>
</feature>
<dbReference type="SMART" id="SM00028">
    <property type="entry name" value="TPR"/>
    <property type="match status" value="2"/>
</dbReference>
<keyword evidence="1" id="KW-0677">Repeat</keyword>
<evidence type="ECO:0000256" key="2">
    <source>
        <dbReference type="ARBA" id="ARBA00022803"/>
    </source>
</evidence>
<dbReference type="InterPro" id="IPR050498">
    <property type="entry name" value="Ycf3"/>
</dbReference>
<reference evidence="4 5" key="1">
    <citation type="submission" date="2018-06" db="EMBL/GenBank/DDBJ databases">
        <title>Natronomonas sp. F16-60 a new haloarchaeon isolated from a solar saltern of Isla Cristina, Huelva, Spain.</title>
        <authorList>
            <person name="Duran-Viseras A."/>
            <person name="Sanchez-Porro C."/>
            <person name="Ventosa A."/>
        </authorList>
    </citation>
    <scope>NUCLEOTIDE SEQUENCE [LARGE SCALE GENOMIC DNA]</scope>
    <source>
        <strain evidence="4 5">F16-60</strain>
    </source>
</reference>
<organism evidence="4 5">
    <name type="scientific">Haloglomus irregulare</name>
    <dbReference type="NCBI Taxonomy" id="2234134"/>
    <lineage>
        <taxon>Archaea</taxon>
        <taxon>Methanobacteriati</taxon>
        <taxon>Methanobacteriota</taxon>
        <taxon>Stenosarchaea group</taxon>
        <taxon>Halobacteria</taxon>
        <taxon>Halobacteriales</taxon>
        <taxon>Natronomonadaceae</taxon>
        <taxon>Haloglomus</taxon>
    </lineage>
</organism>